<accession>A0A517MJ87</accession>
<sequence>MRGVAAAIQLSISINQGTGAGRPFNNRPIWALEICLGPDGVIWYFSLRQGDWLQAIAWGVKNLLNLTRTNPQLPLEGSSTMGHTDQDTCVHIRWMIRRDMQAVLDIEAASFEFAWSEEDFIRCLRQRNCIGMVAEHEDRVVGFMIYELHKNRLHILNFAVHDDAKRMGIGRAMVSKLIGKLSNDRRNRIMLEVRETNLEAQLFFRGLNFRAVSVLRDFYDDSTEDAYLMQYRYQPTADELAHPTSRISRLAG</sequence>
<dbReference type="KEGG" id="rml:FF011L_37430"/>
<dbReference type="InterPro" id="IPR000182">
    <property type="entry name" value="GNAT_dom"/>
</dbReference>
<gene>
    <name evidence="2" type="ORF">FF011L_37430</name>
</gene>
<evidence type="ECO:0000259" key="1">
    <source>
        <dbReference type="PROSITE" id="PS51186"/>
    </source>
</evidence>
<evidence type="ECO:0000313" key="3">
    <source>
        <dbReference type="Proteomes" id="UP000320672"/>
    </source>
</evidence>
<evidence type="ECO:0000313" key="2">
    <source>
        <dbReference type="EMBL" id="QDS94959.1"/>
    </source>
</evidence>
<dbReference type="EMBL" id="CP036262">
    <property type="protein sequence ID" value="QDS94959.1"/>
    <property type="molecule type" value="Genomic_DNA"/>
</dbReference>
<dbReference type="Proteomes" id="UP000320672">
    <property type="component" value="Chromosome"/>
</dbReference>
<feature type="domain" description="N-acetyltransferase" evidence="1">
    <location>
        <begin position="90"/>
        <end position="234"/>
    </location>
</feature>
<keyword evidence="2" id="KW-0808">Transferase</keyword>
<dbReference type="PANTHER" id="PTHR43072">
    <property type="entry name" value="N-ACETYLTRANSFERASE"/>
    <property type="match status" value="1"/>
</dbReference>
<dbReference type="CDD" id="cd04301">
    <property type="entry name" value="NAT_SF"/>
    <property type="match status" value="1"/>
</dbReference>
<dbReference type="SUPFAM" id="SSF55729">
    <property type="entry name" value="Acyl-CoA N-acyltransferases (Nat)"/>
    <property type="match status" value="1"/>
</dbReference>
<reference evidence="2 3" key="1">
    <citation type="submission" date="2019-02" db="EMBL/GenBank/DDBJ databases">
        <title>Deep-cultivation of Planctomycetes and their phenomic and genomic characterization uncovers novel biology.</title>
        <authorList>
            <person name="Wiegand S."/>
            <person name="Jogler M."/>
            <person name="Boedeker C."/>
            <person name="Pinto D."/>
            <person name="Vollmers J."/>
            <person name="Rivas-Marin E."/>
            <person name="Kohn T."/>
            <person name="Peeters S.H."/>
            <person name="Heuer A."/>
            <person name="Rast P."/>
            <person name="Oberbeckmann S."/>
            <person name="Bunk B."/>
            <person name="Jeske O."/>
            <person name="Meyerdierks A."/>
            <person name="Storesund J.E."/>
            <person name="Kallscheuer N."/>
            <person name="Luecker S."/>
            <person name="Lage O.M."/>
            <person name="Pohl T."/>
            <person name="Merkel B.J."/>
            <person name="Hornburger P."/>
            <person name="Mueller R.-W."/>
            <person name="Bruemmer F."/>
            <person name="Labrenz M."/>
            <person name="Spormann A.M."/>
            <person name="Op den Camp H."/>
            <person name="Overmann J."/>
            <person name="Amann R."/>
            <person name="Jetten M.S.M."/>
            <person name="Mascher T."/>
            <person name="Medema M.H."/>
            <person name="Devos D.P."/>
            <person name="Kaster A.-K."/>
            <person name="Ovreas L."/>
            <person name="Rohde M."/>
            <person name="Galperin M.Y."/>
            <person name="Jogler C."/>
        </authorList>
    </citation>
    <scope>NUCLEOTIDE SEQUENCE [LARGE SCALE GENOMIC DNA]</scope>
    <source>
        <strain evidence="2 3">FF011L</strain>
    </source>
</reference>
<name>A0A517MJ87_9BACT</name>
<dbReference type="AlphaFoldDB" id="A0A517MJ87"/>
<keyword evidence="3" id="KW-1185">Reference proteome</keyword>
<dbReference type="Pfam" id="PF00583">
    <property type="entry name" value="Acetyltransf_1"/>
    <property type="match status" value="1"/>
</dbReference>
<dbReference type="InterPro" id="IPR006464">
    <property type="entry name" value="AcTrfase_RimI/Ard1"/>
</dbReference>
<dbReference type="NCBIfam" id="TIGR01575">
    <property type="entry name" value="rimI"/>
    <property type="match status" value="1"/>
</dbReference>
<dbReference type="GO" id="GO:0008080">
    <property type="term" value="F:N-acetyltransferase activity"/>
    <property type="evidence" value="ECO:0007669"/>
    <property type="project" value="InterPro"/>
</dbReference>
<dbReference type="InterPro" id="IPR016181">
    <property type="entry name" value="Acyl_CoA_acyltransferase"/>
</dbReference>
<organism evidence="2 3">
    <name type="scientific">Roseimaritima multifibrata</name>
    <dbReference type="NCBI Taxonomy" id="1930274"/>
    <lineage>
        <taxon>Bacteria</taxon>
        <taxon>Pseudomonadati</taxon>
        <taxon>Planctomycetota</taxon>
        <taxon>Planctomycetia</taxon>
        <taxon>Pirellulales</taxon>
        <taxon>Pirellulaceae</taxon>
        <taxon>Roseimaritima</taxon>
    </lineage>
</organism>
<dbReference type="Gene3D" id="3.40.630.30">
    <property type="match status" value="1"/>
</dbReference>
<protein>
    <submittedName>
        <fullName evidence="2">Ribosomal-protein-alanine N-acetyltransferase</fullName>
    </submittedName>
</protein>
<proteinExistence type="predicted"/>
<dbReference type="PROSITE" id="PS51186">
    <property type="entry name" value="GNAT"/>
    <property type="match status" value="1"/>
</dbReference>